<dbReference type="PATRIC" id="fig|1613.32.peg.745"/>
<protein>
    <submittedName>
        <fullName evidence="2">DNA-binding protein</fullName>
    </submittedName>
</protein>
<dbReference type="AlphaFoldDB" id="A0A0F4HEP0"/>
<dbReference type="RefSeq" id="WP_023465624.1">
    <property type="nucleotide sequence ID" value="NZ_CALYNG010000020.1"/>
</dbReference>
<accession>A0A0F4HEP0</accession>
<dbReference type="Proteomes" id="UP000185427">
    <property type="component" value="Chromosome"/>
</dbReference>
<dbReference type="SUPFAM" id="SSF47240">
    <property type="entry name" value="Ferritin-like"/>
    <property type="match status" value="1"/>
</dbReference>
<sequence length="182" mass="20855">MEIQEQYEVELKKADVDHHTPTAGAMTGHILANLWLHQQKINQARLFAKGCASLFLAQYTGEWLNTERQYFDRINQLLVINGEAVPTTTAQFTQYTMLKENGAQKYAPGKDQLFDLIKDFDTQLLFLQKAIALGKKEGLMKLVHTLVDLDTWMRTQILAGQNFLGNDLMTGRYQEDDDGDQW</sequence>
<dbReference type="EMBL" id="CP019030">
    <property type="protein sequence ID" value="APU46006.1"/>
    <property type="molecule type" value="Genomic_DNA"/>
</dbReference>
<reference evidence="1 3" key="1">
    <citation type="submission" date="2016-12" db="EMBL/GenBank/DDBJ databases">
        <title>Complete Genome Sequence of Lactobacillus fermentum Strain SNUV175, a Probiotic for Treatment of Bacterial Vaginosis.</title>
        <authorList>
            <person name="Lee S."/>
            <person name="You H.J."/>
            <person name="Kwon B."/>
            <person name="Ko G."/>
        </authorList>
    </citation>
    <scope>NUCLEOTIDE SEQUENCE [LARGE SCALE GENOMIC DNA]</scope>
    <source>
        <strain evidence="1 3">SNUV175</strain>
    </source>
</reference>
<evidence type="ECO:0000313" key="2">
    <source>
        <dbReference type="EMBL" id="PNV58566.1"/>
    </source>
</evidence>
<dbReference type="GeneID" id="83715892"/>
<name>A0A0F4HEP0_LIMFE</name>
<dbReference type="InterPro" id="IPR009078">
    <property type="entry name" value="Ferritin-like_SF"/>
</dbReference>
<evidence type="ECO:0000313" key="1">
    <source>
        <dbReference type="EMBL" id="APU46006.1"/>
    </source>
</evidence>
<dbReference type="OrthoDB" id="9797023at2"/>
<evidence type="ECO:0000313" key="3">
    <source>
        <dbReference type="Proteomes" id="UP000185427"/>
    </source>
</evidence>
<dbReference type="InterPro" id="IPR012347">
    <property type="entry name" value="Ferritin-like"/>
</dbReference>
<dbReference type="Gene3D" id="1.20.1260.10">
    <property type="match status" value="1"/>
</dbReference>
<proteinExistence type="predicted"/>
<dbReference type="Proteomes" id="UP000236514">
    <property type="component" value="Unassembled WGS sequence"/>
</dbReference>
<organism evidence="2 4">
    <name type="scientific">Limosilactobacillus fermentum</name>
    <name type="common">Lactobacillus fermentum</name>
    <dbReference type="NCBI Taxonomy" id="1613"/>
    <lineage>
        <taxon>Bacteria</taxon>
        <taxon>Bacillati</taxon>
        <taxon>Bacillota</taxon>
        <taxon>Bacilli</taxon>
        <taxon>Lactobacillales</taxon>
        <taxon>Lactobacillaceae</taxon>
        <taxon>Limosilactobacillus</taxon>
    </lineage>
</organism>
<dbReference type="GO" id="GO:0003677">
    <property type="term" value="F:DNA binding"/>
    <property type="evidence" value="ECO:0007669"/>
    <property type="project" value="UniProtKB-KW"/>
</dbReference>
<reference evidence="2 4" key="2">
    <citation type="submission" date="2018-01" db="EMBL/GenBank/DDBJ databases">
        <title>Draft genome sequence of the feruloyl esterase-producing strain Lactobacillus fermentum CRL 1446, isolated from artisanal goat milk cheese.</title>
        <authorList>
            <person name="Abeijon Mukdsi M.C."/>
            <person name="Saavedra L."/>
            <person name="Gauffin Cano M.P."/>
            <person name="Hebert E.M."/>
            <person name="Medina R.B."/>
        </authorList>
    </citation>
    <scope>NUCLEOTIDE SEQUENCE [LARGE SCALE GENOMIC DNA]</scope>
    <source>
        <strain evidence="2 4">CRL 1446</strain>
    </source>
</reference>
<evidence type="ECO:0000313" key="4">
    <source>
        <dbReference type="Proteomes" id="UP000236514"/>
    </source>
</evidence>
<gene>
    <name evidence="1" type="ORF">BUW47_06005</name>
    <name evidence="2" type="ORF">C1Y38_01345</name>
</gene>
<keyword evidence="2" id="KW-0238">DNA-binding</keyword>
<dbReference type="EMBL" id="POTQ01000002">
    <property type="protein sequence ID" value="PNV58566.1"/>
    <property type="molecule type" value="Genomic_DNA"/>
</dbReference>